<reference evidence="2" key="1">
    <citation type="submission" date="2020-12" db="UniProtKB">
        <authorList>
            <consortium name="WormBaseParasite"/>
        </authorList>
    </citation>
    <scope>IDENTIFICATION</scope>
    <source>
        <strain evidence="2">MHco3</strain>
    </source>
</reference>
<evidence type="ECO:0000313" key="1">
    <source>
        <dbReference type="Proteomes" id="UP000025227"/>
    </source>
</evidence>
<proteinExistence type="predicted"/>
<dbReference type="OrthoDB" id="5866020at2759"/>
<name>A0A7I4YZQ1_HAECO</name>
<evidence type="ECO:0000313" key="2">
    <source>
        <dbReference type="WBParaSite" id="HCON_00153390-00001"/>
    </source>
</evidence>
<keyword evidence="1" id="KW-1185">Reference proteome</keyword>
<accession>A0A7I4YZQ1</accession>
<dbReference type="AlphaFoldDB" id="A0A7I4YZQ1"/>
<dbReference type="WBParaSite" id="HCON_00153390-00001">
    <property type="protein sequence ID" value="HCON_00153390-00001"/>
    <property type="gene ID" value="HCON_00153390"/>
</dbReference>
<dbReference type="Proteomes" id="UP000025227">
    <property type="component" value="Unplaced"/>
</dbReference>
<organism evidence="1 2">
    <name type="scientific">Haemonchus contortus</name>
    <name type="common">Barber pole worm</name>
    <dbReference type="NCBI Taxonomy" id="6289"/>
    <lineage>
        <taxon>Eukaryota</taxon>
        <taxon>Metazoa</taxon>
        <taxon>Ecdysozoa</taxon>
        <taxon>Nematoda</taxon>
        <taxon>Chromadorea</taxon>
        <taxon>Rhabditida</taxon>
        <taxon>Rhabditina</taxon>
        <taxon>Rhabditomorpha</taxon>
        <taxon>Strongyloidea</taxon>
        <taxon>Trichostrongylidae</taxon>
        <taxon>Haemonchus</taxon>
    </lineage>
</organism>
<sequence>MFPELYDNFTKRISPFYKEVIIKVKREDKEHAHLSDTAVLPSLTYASETLTIRKQDKHAVSVAHALCSEFPCARKCRRYTEFRDQGCQRTKIRDAVDYAKESKIRTAANEKALHERDVGPGASGAIHLTTLARDRDQWRRYWRPLEEIADQGDDR</sequence>
<protein>
    <submittedName>
        <fullName evidence="2">Uncharacterized protein</fullName>
    </submittedName>
</protein>